<dbReference type="SUPFAM" id="SSF142433">
    <property type="entry name" value="CinA-like"/>
    <property type="match status" value="1"/>
</dbReference>
<name>A0AAW5WSJ0_9LACO</name>
<dbReference type="InterPro" id="IPR008136">
    <property type="entry name" value="CinA_C"/>
</dbReference>
<evidence type="ECO:0000313" key="4">
    <source>
        <dbReference type="Proteomes" id="UP001212401"/>
    </source>
</evidence>
<dbReference type="PIRSF" id="PIRSF006728">
    <property type="entry name" value="CinA"/>
    <property type="match status" value="1"/>
</dbReference>
<dbReference type="Pfam" id="PF00994">
    <property type="entry name" value="MoCF_biosynth"/>
    <property type="match status" value="1"/>
</dbReference>
<dbReference type="InterPro" id="IPR001453">
    <property type="entry name" value="MoaB/Mog_dom"/>
</dbReference>
<reference evidence="3" key="1">
    <citation type="submission" date="2022-01" db="EMBL/GenBank/DDBJ databases">
        <title>VMRC isolate genome collection.</title>
        <authorList>
            <person name="France M."/>
            <person name="Rutt L."/>
            <person name="Humphrys M."/>
            <person name="Ravel J."/>
        </authorList>
    </citation>
    <scope>NUCLEOTIDE SEQUENCE</scope>
    <source>
        <strain evidence="3">C0048A1</strain>
    </source>
</reference>
<dbReference type="InterPro" id="IPR036653">
    <property type="entry name" value="CinA-like_C"/>
</dbReference>
<dbReference type="PANTHER" id="PTHR13939:SF0">
    <property type="entry name" value="NMN AMIDOHYDROLASE-LIKE PROTEIN YFAY"/>
    <property type="match status" value="1"/>
</dbReference>
<dbReference type="InterPro" id="IPR036425">
    <property type="entry name" value="MoaB/Mog-like_dom_sf"/>
</dbReference>
<evidence type="ECO:0000259" key="2">
    <source>
        <dbReference type="SMART" id="SM00852"/>
    </source>
</evidence>
<dbReference type="AlphaFoldDB" id="A0AAW5WSJ0"/>
<evidence type="ECO:0000256" key="1">
    <source>
        <dbReference type="HAMAP-Rule" id="MF_00226"/>
    </source>
</evidence>
<dbReference type="InterPro" id="IPR050101">
    <property type="entry name" value="CinA"/>
</dbReference>
<proteinExistence type="inferred from homology"/>
<dbReference type="NCBIfam" id="NF001813">
    <property type="entry name" value="PRK00549.1"/>
    <property type="match status" value="1"/>
</dbReference>
<dbReference type="EMBL" id="JAKHPH010000006">
    <property type="protein sequence ID" value="MCZ3667377.1"/>
    <property type="molecule type" value="Genomic_DNA"/>
</dbReference>
<dbReference type="Pfam" id="PF18146">
    <property type="entry name" value="CinA_KH"/>
    <property type="match status" value="1"/>
</dbReference>
<dbReference type="SMART" id="SM00852">
    <property type="entry name" value="MoCF_biosynth"/>
    <property type="match status" value="1"/>
</dbReference>
<comment type="caution">
    <text evidence="3">The sequence shown here is derived from an EMBL/GenBank/DDBJ whole genome shotgun (WGS) entry which is preliminary data.</text>
</comment>
<dbReference type="NCBIfam" id="TIGR00199">
    <property type="entry name" value="PncC_domain"/>
    <property type="match status" value="1"/>
</dbReference>
<sequence>MNAEIISVGDELQRGEITNTNSAFLAKKLNSLGITVASQVTVGDDPTAIINCVREAQERAEIIFICGGLGPTADDVTLSAVARGVGVMVKTDDQTWHHLLGIFAQRQIPVQPENKRQAQYIGELIPNSRGLALGSWFKTAKSRVVILPGPPAEFQAMVDREVLPRIIKEFSIQKTIKTRALHFLGRPESTLMSELKPIMKDYPNVAITSYVKPTNIELRLTIIAGAHADIKATFDRVTKAILKKEQQYYLGMGNDFNLANEVVGLLKQQKLKITGAESLTGGLFQSTICSIPGASAIFDGGFVTYAAEAKISLLGIPASLINQNGVVSSATAQAMADYSRKKLDADFGIGFTGVAGPDELEGQPAGTVWIGLARKGQPTISKQLRLAGYLGRQEIRLLSVQYGLQMLLKELRK</sequence>
<gene>
    <name evidence="1" type="primary">cinA</name>
    <name evidence="3" type="ORF">L2724_03640</name>
</gene>
<evidence type="ECO:0000313" key="3">
    <source>
        <dbReference type="EMBL" id="MCZ3667377.1"/>
    </source>
</evidence>
<dbReference type="SUPFAM" id="SSF53218">
    <property type="entry name" value="Molybdenum cofactor biosynthesis proteins"/>
    <property type="match status" value="1"/>
</dbReference>
<dbReference type="RefSeq" id="WP_269295858.1">
    <property type="nucleotide sequence ID" value="NZ_CAYKQK010000008.1"/>
</dbReference>
<accession>A0AAW5WSJ0</accession>
<dbReference type="PANTHER" id="PTHR13939">
    <property type="entry name" value="NICOTINAMIDE-NUCLEOTIDE AMIDOHYDROLASE PNCC"/>
    <property type="match status" value="1"/>
</dbReference>
<feature type="domain" description="MoaB/Mog" evidence="2">
    <location>
        <begin position="4"/>
        <end position="169"/>
    </location>
</feature>
<protein>
    <recommendedName>
        <fullName evidence="1">Putative competence-damage inducible protein</fullName>
    </recommendedName>
</protein>
<dbReference type="Gene3D" id="3.90.950.20">
    <property type="entry name" value="CinA-like"/>
    <property type="match status" value="1"/>
</dbReference>
<dbReference type="InterPro" id="IPR008135">
    <property type="entry name" value="Competence-induced_CinA"/>
</dbReference>
<organism evidence="3 4">
    <name type="scientific">Limosilactobacillus vaginalis</name>
    <dbReference type="NCBI Taxonomy" id="1633"/>
    <lineage>
        <taxon>Bacteria</taxon>
        <taxon>Bacillati</taxon>
        <taxon>Bacillota</taxon>
        <taxon>Bacilli</taxon>
        <taxon>Lactobacillales</taxon>
        <taxon>Lactobacillaceae</taxon>
        <taxon>Limosilactobacillus</taxon>
    </lineage>
</organism>
<dbReference type="HAMAP" id="MF_00226_B">
    <property type="entry name" value="CinA_B"/>
    <property type="match status" value="1"/>
</dbReference>
<dbReference type="NCBIfam" id="TIGR00200">
    <property type="entry name" value="cinA_nterm"/>
    <property type="match status" value="1"/>
</dbReference>
<dbReference type="Pfam" id="PF02464">
    <property type="entry name" value="CinA"/>
    <property type="match status" value="1"/>
</dbReference>
<comment type="similarity">
    <text evidence="1">Belongs to the CinA family.</text>
</comment>
<dbReference type="Proteomes" id="UP001212401">
    <property type="component" value="Unassembled WGS sequence"/>
</dbReference>
<dbReference type="CDD" id="cd00885">
    <property type="entry name" value="cinA"/>
    <property type="match status" value="1"/>
</dbReference>
<dbReference type="InterPro" id="IPR041424">
    <property type="entry name" value="CinA_KH"/>
</dbReference>
<dbReference type="Gene3D" id="3.40.980.10">
    <property type="entry name" value="MoaB/Mog-like domain"/>
    <property type="match status" value="1"/>
</dbReference>